<dbReference type="GO" id="GO:0004523">
    <property type="term" value="F:RNA-DNA hybrid ribonuclease activity"/>
    <property type="evidence" value="ECO:0007669"/>
    <property type="project" value="InterPro"/>
</dbReference>
<dbReference type="AlphaFoldDB" id="A0A6D2L784"/>
<comment type="caution">
    <text evidence="3">The sequence shown here is derived from an EMBL/GenBank/DDBJ whole genome shotgun (WGS) entry which is preliminary data.</text>
</comment>
<dbReference type="Pfam" id="PF13456">
    <property type="entry name" value="RVT_3"/>
    <property type="match status" value="1"/>
</dbReference>
<dbReference type="InterPro" id="IPR002156">
    <property type="entry name" value="RNaseH_domain"/>
</dbReference>
<sequence length="593" mass="67005">MFFCKSNERTCKALKEILRKYEEASGQKINCQKSAITFSKRTPENVKRRVKNLLGITQEGGQGKYLGLPEAFGRRKKDLFNAIVDRICQRAISWSSKQLSSAGKLVMLKSVLSSMPTYSMSCFKLPVSLCQKIQSVLTRFWWDGNDGKKKMCWVAWDKLTLGKREGGLGLRDLQSFNDALLSKLSWRILTSPECLLAKLLKGKYFPNSNFLDCDLADGSSHGWRGIITGRDLLKGKLGKIIGNGKSTRIWEDPWLSTSEPIRPMGPALEAFKDMKVSDLLLPNSGIWNEELINEILPQHMEEILCLILGSYDSDDRLAWLPQPSGDYSVKSGYFTAREKLNPIHIPAVGNEFNWISEVWDGKFAPKLKIFLWKAVQGALPVGNNLAIRGIFPQSNCIHCGSPESTLHMLFHCPLAQEVWSLAPFRNQIYSGNLTNLKDGVKALNRAISLPPTGIREGTLAPWIMWSIWMTRNNKIFNRRSFSARETMNLALVRAREWQEAQEESSAVKLPRRAPRTRIPEIYIRCHTDGAWNEERKLGGMGWTFHQNENLISQKNLAKRNVASPLIAEGLAIRSALEHGLDLGFHYLHVASDS</sequence>
<protein>
    <recommendedName>
        <fullName evidence="5">Reverse transcriptase zinc-binding domain-containing protein</fullName>
    </recommendedName>
</protein>
<proteinExistence type="predicted"/>
<reference evidence="3" key="1">
    <citation type="submission" date="2020-01" db="EMBL/GenBank/DDBJ databases">
        <authorList>
            <person name="Mishra B."/>
        </authorList>
    </citation>
    <scope>NUCLEOTIDE SEQUENCE [LARGE SCALE GENOMIC DNA]</scope>
</reference>
<keyword evidence="4" id="KW-1185">Reference proteome</keyword>
<name>A0A6D2L784_9BRAS</name>
<dbReference type="PANTHER" id="PTHR33116:SF86">
    <property type="entry name" value="REVERSE TRANSCRIPTASE DOMAIN-CONTAINING PROTEIN"/>
    <property type="match status" value="1"/>
</dbReference>
<gene>
    <name evidence="3" type="ORF">MERR_LOCUS48809</name>
</gene>
<evidence type="ECO:0000313" key="3">
    <source>
        <dbReference type="EMBL" id="CAA7061573.1"/>
    </source>
</evidence>
<dbReference type="EMBL" id="CACVBM020001884">
    <property type="protein sequence ID" value="CAA7061573.1"/>
    <property type="molecule type" value="Genomic_DNA"/>
</dbReference>
<evidence type="ECO:0000259" key="2">
    <source>
        <dbReference type="Pfam" id="PF13966"/>
    </source>
</evidence>
<dbReference type="InterPro" id="IPR036397">
    <property type="entry name" value="RNaseH_sf"/>
</dbReference>
<organism evidence="3 4">
    <name type="scientific">Microthlaspi erraticum</name>
    <dbReference type="NCBI Taxonomy" id="1685480"/>
    <lineage>
        <taxon>Eukaryota</taxon>
        <taxon>Viridiplantae</taxon>
        <taxon>Streptophyta</taxon>
        <taxon>Embryophyta</taxon>
        <taxon>Tracheophyta</taxon>
        <taxon>Spermatophyta</taxon>
        <taxon>Magnoliopsida</taxon>
        <taxon>eudicotyledons</taxon>
        <taxon>Gunneridae</taxon>
        <taxon>Pentapetalae</taxon>
        <taxon>rosids</taxon>
        <taxon>malvids</taxon>
        <taxon>Brassicales</taxon>
        <taxon>Brassicaceae</taxon>
        <taxon>Coluteocarpeae</taxon>
        <taxon>Microthlaspi</taxon>
    </lineage>
</organism>
<feature type="domain" description="RNase H type-1" evidence="1">
    <location>
        <begin position="527"/>
        <end position="593"/>
    </location>
</feature>
<evidence type="ECO:0000313" key="4">
    <source>
        <dbReference type="Proteomes" id="UP000467841"/>
    </source>
</evidence>
<dbReference type="Proteomes" id="UP000467841">
    <property type="component" value="Unassembled WGS sequence"/>
</dbReference>
<dbReference type="InterPro" id="IPR026960">
    <property type="entry name" value="RVT-Znf"/>
</dbReference>
<dbReference type="PANTHER" id="PTHR33116">
    <property type="entry name" value="REVERSE TRANSCRIPTASE ZINC-BINDING DOMAIN-CONTAINING PROTEIN-RELATED-RELATED"/>
    <property type="match status" value="1"/>
</dbReference>
<dbReference type="OrthoDB" id="1112108at2759"/>
<evidence type="ECO:0000259" key="1">
    <source>
        <dbReference type="Pfam" id="PF13456"/>
    </source>
</evidence>
<accession>A0A6D2L784</accession>
<evidence type="ECO:0008006" key="5">
    <source>
        <dbReference type="Google" id="ProtNLM"/>
    </source>
</evidence>
<dbReference type="Gene3D" id="3.30.420.10">
    <property type="entry name" value="Ribonuclease H-like superfamily/Ribonuclease H"/>
    <property type="match status" value="1"/>
</dbReference>
<dbReference type="GO" id="GO:0003676">
    <property type="term" value="F:nucleic acid binding"/>
    <property type="evidence" value="ECO:0007669"/>
    <property type="project" value="InterPro"/>
</dbReference>
<feature type="domain" description="Reverse transcriptase zinc-binding" evidence="2">
    <location>
        <begin position="327"/>
        <end position="419"/>
    </location>
</feature>
<dbReference type="Pfam" id="PF13966">
    <property type="entry name" value="zf-RVT"/>
    <property type="match status" value="1"/>
</dbReference>